<sequence>MWLPLLVVGASLLGSGVALLLLLWKKDVSWRLKGQKRPLGSLLSHYLALRVVGWLGRRERQRLEKDTLDIKRVQEETLLKHIRKNQNTEYGQLYRFAEIKSKCMSLNMRFPHSAVPVPIFTSLPNN</sequence>
<keyword evidence="3" id="KW-1185">Reference proteome</keyword>
<evidence type="ECO:0000256" key="1">
    <source>
        <dbReference type="SAM" id="Phobius"/>
    </source>
</evidence>
<keyword evidence="1" id="KW-0812">Transmembrane</keyword>
<comment type="caution">
    <text evidence="2">The sequence shown here is derived from an EMBL/GenBank/DDBJ whole genome shotgun (WGS) entry which is preliminary data.</text>
</comment>
<accession>A0A444ULS0</accession>
<dbReference type="AlphaFoldDB" id="A0A444ULS0"/>
<dbReference type="Pfam" id="PF03321">
    <property type="entry name" value="GH3"/>
    <property type="match status" value="1"/>
</dbReference>
<organism evidence="2 3">
    <name type="scientific">Acipenser ruthenus</name>
    <name type="common">Sterlet sturgeon</name>
    <dbReference type="NCBI Taxonomy" id="7906"/>
    <lineage>
        <taxon>Eukaryota</taxon>
        <taxon>Metazoa</taxon>
        <taxon>Chordata</taxon>
        <taxon>Craniata</taxon>
        <taxon>Vertebrata</taxon>
        <taxon>Euteleostomi</taxon>
        <taxon>Actinopterygii</taxon>
        <taxon>Chondrostei</taxon>
        <taxon>Acipenseriformes</taxon>
        <taxon>Acipenseridae</taxon>
        <taxon>Acipenser</taxon>
    </lineage>
</organism>
<keyword evidence="1" id="KW-1133">Transmembrane helix</keyword>
<feature type="transmembrane region" description="Helical" evidence="1">
    <location>
        <begin position="6"/>
        <end position="24"/>
    </location>
</feature>
<proteinExistence type="predicted"/>
<gene>
    <name evidence="2" type="ORF">EOD39_3688</name>
</gene>
<name>A0A444ULS0_ACIRT</name>
<dbReference type="Proteomes" id="UP000289886">
    <property type="component" value="Unassembled WGS sequence"/>
</dbReference>
<keyword evidence="1" id="KW-0472">Membrane</keyword>
<evidence type="ECO:0000313" key="2">
    <source>
        <dbReference type="EMBL" id="RXM36127.1"/>
    </source>
</evidence>
<dbReference type="EMBL" id="SCEB01214304">
    <property type="protein sequence ID" value="RXM36127.1"/>
    <property type="molecule type" value="Genomic_DNA"/>
</dbReference>
<evidence type="ECO:0000313" key="3">
    <source>
        <dbReference type="Proteomes" id="UP000289886"/>
    </source>
</evidence>
<protein>
    <submittedName>
        <fullName evidence="2">Uncharacterized protein</fullName>
    </submittedName>
</protein>
<reference evidence="2 3" key="1">
    <citation type="submission" date="2019-01" db="EMBL/GenBank/DDBJ databases">
        <title>Draft Genome and Complete Hox-Cluster Characterization of the Sterlet Sturgeon (Acipenser ruthenus).</title>
        <authorList>
            <person name="Wei Q."/>
        </authorList>
    </citation>
    <scope>NUCLEOTIDE SEQUENCE [LARGE SCALE GENOMIC DNA]</scope>
    <source>
        <strain evidence="2">WHYD16114868_AA</strain>
        <tissue evidence="2">Blood</tissue>
    </source>
</reference>